<dbReference type="AlphaFoldDB" id="A0A2N7L7R2"/>
<reference evidence="2" key="1">
    <citation type="submission" date="2016-07" db="EMBL/GenBank/DDBJ databases">
        <title>Nontailed viruses are major unrecognized killers of bacteria in the ocean.</title>
        <authorList>
            <person name="Kauffman K."/>
            <person name="Hussain F."/>
            <person name="Yang J."/>
            <person name="Arevalo P."/>
            <person name="Brown J."/>
            <person name="Cutler M."/>
            <person name="Kelly L."/>
            <person name="Polz M.F."/>
        </authorList>
    </citation>
    <scope>NUCLEOTIDE SEQUENCE [LARGE SCALE GENOMIC DNA]</scope>
    <source>
        <strain evidence="2">10N.261.45.A10</strain>
    </source>
</reference>
<organism evidence="1 2">
    <name type="scientific">Enterovibrio norvegicus</name>
    <dbReference type="NCBI Taxonomy" id="188144"/>
    <lineage>
        <taxon>Bacteria</taxon>
        <taxon>Pseudomonadati</taxon>
        <taxon>Pseudomonadota</taxon>
        <taxon>Gammaproteobacteria</taxon>
        <taxon>Vibrionales</taxon>
        <taxon>Vibrionaceae</taxon>
        <taxon>Enterovibrio</taxon>
    </lineage>
</organism>
<dbReference type="EMBL" id="MDAL01000034">
    <property type="protein sequence ID" value="PMN90166.1"/>
    <property type="molecule type" value="Genomic_DNA"/>
</dbReference>
<protein>
    <submittedName>
        <fullName evidence="1">Uncharacterized protein</fullName>
    </submittedName>
</protein>
<sequence>MLVKTLKGPPKLPDTQRGIFEKSSRLTSFLTFNVGDDQHGFVIALKESARQHDVKKVCL</sequence>
<accession>A0A2N7L7R2</accession>
<gene>
    <name evidence="1" type="ORF">BCT23_20390</name>
</gene>
<evidence type="ECO:0000313" key="2">
    <source>
        <dbReference type="Proteomes" id="UP000235387"/>
    </source>
</evidence>
<dbReference type="Proteomes" id="UP000235387">
    <property type="component" value="Unassembled WGS sequence"/>
</dbReference>
<comment type="caution">
    <text evidence="1">The sequence shown here is derived from an EMBL/GenBank/DDBJ whole genome shotgun (WGS) entry which is preliminary data.</text>
</comment>
<proteinExistence type="predicted"/>
<name>A0A2N7L7R2_9GAMM</name>
<evidence type="ECO:0000313" key="1">
    <source>
        <dbReference type="EMBL" id="PMN90166.1"/>
    </source>
</evidence>